<gene>
    <name evidence="2" type="ORF">HGA05_04735</name>
</gene>
<name>A0A846WJ26_9ACTN</name>
<keyword evidence="2" id="KW-0378">Hydrolase</keyword>
<dbReference type="InterPro" id="IPR050855">
    <property type="entry name" value="NDM-1-like"/>
</dbReference>
<dbReference type="Proteomes" id="UP000563898">
    <property type="component" value="Unassembled WGS sequence"/>
</dbReference>
<dbReference type="Gene3D" id="3.60.15.10">
    <property type="entry name" value="Ribonuclease Z/Hydroxyacylglutathione hydrolase-like"/>
    <property type="match status" value="1"/>
</dbReference>
<proteinExistence type="predicted"/>
<dbReference type="GO" id="GO:0016787">
    <property type="term" value="F:hydrolase activity"/>
    <property type="evidence" value="ECO:0007669"/>
    <property type="project" value="UniProtKB-KW"/>
</dbReference>
<dbReference type="InterPro" id="IPR001279">
    <property type="entry name" value="Metallo-B-lactamas"/>
</dbReference>
<dbReference type="EMBL" id="JAAXPC010000002">
    <property type="protein sequence ID" value="NKY00873.1"/>
    <property type="molecule type" value="Genomic_DNA"/>
</dbReference>
<dbReference type="RefSeq" id="WP_006369256.1">
    <property type="nucleotide sequence ID" value="NZ_CP085887.1"/>
</dbReference>
<evidence type="ECO:0000313" key="2">
    <source>
        <dbReference type="EMBL" id="NKY00873.1"/>
    </source>
</evidence>
<reference evidence="2 3" key="1">
    <citation type="submission" date="2020-04" db="EMBL/GenBank/DDBJ databases">
        <title>MicrobeNet Type strains.</title>
        <authorList>
            <person name="Nicholson A.C."/>
        </authorList>
    </citation>
    <scope>NUCLEOTIDE SEQUENCE [LARGE SCALE GENOMIC DNA]</scope>
    <source>
        <strain evidence="2 3">ATCC BAA-14</strain>
    </source>
</reference>
<protein>
    <submittedName>
        <fullName evidence="2">MBL fold metallo-hydrolase</fullName>
    </submittedName>
</protein>
<comment type="caution">
    <text evidence="2">The sequence shown here is derived from an EMBL/GenBank/DDBJ whole genome shotgun (WGS) entry which is preliminary data.</text>
</comment>
<feature type="domain" description="Metallo-beta-lactamase" evidence="1">
    <location>
        <begin position="27"/>
        <end position="240"/>
    </location>
</feature>
<organism evidence="2 3">
    <name type="scientific">Gordonia polyisoprenivorans</name>
    <dbReference type="NCBI Taxonomy" id="84595"/>
    <lineage>
        <taxon>Bacteria</taxon>
        <taxon>Bacillati</taxon>
        <taxon>Actinomycetota</taxon>
        <taxon>Actinomycetes</taxon>
        <taxon>Mycobacteriales</taxon>
        <taxon>Gordoniaceae</taxon>
        <taxon>Gordonia</taxon>
    </lineage>
</organism>
<accession>A0A846WJ26</accession>
<dbReference type="SMART" id="SM00849">
    <property type="entry name" value="Lactamase_B"/>
    <property type="match status" value="1"/>
</dbReference>
<dbReference type="AlphaFoldDB" id="A0A846WJ26"/>
<dbReference type="PANTHER" id="PTHR42951">
    <property type="entry name" value="METALLO-BETA-LACTAMASE DOMAIN-CONTAINING"/>
    <property type="match status" value="1"/>
</dbReference>
<evidence type="ECO:0000259" key="1">
    <source>
        <dbReference type="SMART" id="SM00849"/>
    </source>
</evidence>
<dbReference type="PANTHER" id="PTHR42951:SF14">
    <property type="entry name" value="METALLO-BETA-LACTAMASE SUPERFAMILY PROTEIN"/>
    <property type="match status" value="1"/>
</dbReference>
<dbReference type="Pfam" id="PF00753">
    <property type="entry name" value="Lactamase_B"/>
    <property type="match status" value="1"/>
</dbReference>
<dbReference type="SUPFAM" id="SSF56281">
    <property type="entry name" value="Metallo-hydrolase/oxidoreductase"/>
    <property type="match status" value="1"/>
</dbReference>
<sequence>MIMPAEKMVISRVDGASSTAWFVGTAAVNWVVLQDDSGVTLIDGGYPRQAALVEESITKVGASPSDIRGALLTHAHVDHIGGLVSLAARHGFPVYADPDEVGHARRDYLQQASPIGIASVAHRPRVWRWLAEVVPLGVLSRKGIGTTQPFAHTSDLPRPLDLPGAPVPVASHGHTDGHSAYLVADGAVLVSGDALVSDHPISGISGCQRIPDVFQHDVAAARRSVEAFTTLDATVLFPGHGPRVDGSVAEMAREALSR</sequence>
<evidence type="ECO:0000313" key="3">
    <source>
        <dbReference type="Proteomes" id="UP000563898"/>
    </source>
</evidence>
<dbReference type="InterPro" id="IPR036866">
    <property type="entry name" value="RibonucZ/Hydroxyglut_hydro"/>
</dbReference>